<keyword evidence="2" id="KW-1185">Reference proteome</keyword>
<reference evidence="1" key="2">
    <citation type="submission" date="2020-09" db="EMBL/GenBank/DDBJ databases">
        <authorList>
            <person name="Sun Q."/>
            <person name="Kim S."/>
        </authorList>
    </citation>
    <scope>NUCLEOTIDE SEQUENCE</scope>
    <source>
        <strain evidence="1">KCTC 22164</strain>
    </source>
</reference>
<comment type="caution">
    <text evidence="1">The sequence shown here is derived from an EMBL/GenBank/DDBJ whole genome shotgun (WGS) entry which is preliminary data.</text>
</comment>
<organism evidence="1 2">
    <name type="scientific">Alteromonas halophila</name>
    <dbReference type="NCBI Taxonomy" id="516698"/>
    <lineage>
        <taxon>Bacteria</taxon>
        <taxon>Pseudomonadati</taxon>
        <taxon>Pseudomonadota</taxon>
        <taxon>Gammaproteobacteria</taxon>
        <taxon>Alteromonadales</taxon>
        <taxon>Alteromonadaceae</taxon>
        <taxon>Alteromonas/Salinimonas group</taxon>
        <taxon>Alteromonas</taxon>
    </lineage>
</organism>
<dbReference type="InterPro" id="IPR027417">
    <property type="entry name" value="P-loop_NTPase"/>
</dbReference>
<evidence type="ECO:0000313" key="1">
    <source>
        <dbReference type="EMBL" id="GGW92514.1"/>
    </source>
</evidence>
<dbReference type="EMBL" id="BMXP01000008">
    <property type="protein sequence ID" value="GGW92514.1"/>
    <property type="molecule type" value="Genomic_DNA"/>
</dbReference>
<dbReference type="RefSeq" id="WP_189407615.1">
    <property type="nucleotide sequence ID" value="NZ_BMXP01000008.1"/>
</dbReference>
<protein>
    <recommendedName>
        <fullName evidence="3">Sulfotransferase family protein</fullName>
    </recommendedName>
</protein>
<name>A0A918JNG9_9ALTE</name>
<dbReference type="Gene3D" id="3.40.50.300">
    <property type="entry name" value="P-loop containing nucleotide triphosphate hydrolases"/>
    <property type="match status" value="1"/>
</dbReference>
<proteinExistence type="predicted"/>
<reference evidence="1" key="1">
    <citation type="journal article" date="2014" name="Int. J. Syst. Evol. Microbiol.">
        <title>Complete genome sequence of Corynebacterium casei LMG S-19264T (=DSM 44701T), isolated from a smear-ripened cheese.</title>
        <authorList>
            <consortium name="US DOE Joint Genome Institute (JGI-PGF)"/>
            <person name="Walter F."/>
            <person name="Albersmeier A."/>
            <person name="Kalinowski J."/>
            <person name="Ruckert C."/>
        </authorList>
    </citation>
    <scope>NUCLEOTIDE SEQUENCE</scope>
    <source>
        <strain evidence="1">KCTC 22164</strain>
    </source>
</reference>
<evidence type="ECO:0008006" key="3">
    <source>
        <dbReference type="Google" id="ProtNLM"/>
    </source>
</evidence>
<evidence type="ECO:0000313" key="2">
    <source>
        <dbReference type="Proteomes" id="UP000631300"/>
    </source>
</evidence>
<gene>
    <name evidence="1" type="ORF">GCM10007391_28620</name>
</gene>
<dbReference type="SUPFAM" id="SSF52540">
    <property type="entry name" value="P-loop containing nucleoside triphosphate hydrolases"/>
    <property type="match status" value="1"/>
</dbReference>
<sequence>MSVMQRKITLLTGIPRSGTTLCCYLINKSTKALALHEPINPQKLTATSCQQAIDEVAVRIHDIEHKITNGLPFEHGDKNSIALDNPVAENNASGIRKVQAVRGNITLAPCSKDIPLFIKQNALFTSLLPDLQKQFPVVGIVRNPVNVLLSWMQVDLPVNKGHIPAGERFDPALKRLLNSMECNLSRQLSIYHWFTQNFLSAGIPVVRYEDILLSGGQRLFNELAIHTKHQELTQKHRQFESAHKDKLRSHINELSALSPFYSYEEVCKALTP</sequence>
<dbReference type="Proteomes" id="UP000631300">
    <property type="component" value="Unassembled WGS sequence"/>
</dbReference>
<accession>A0A918JNG9</accession>
<dbReference type="AlphaFoldDB" id="A0A918JNG9"/>